<gene>
    <name evidence="1" type="ORF">RhiirA4_478659</name>
</gene>
<dbReference type="VEuPathDB" id="FungiDB:FUN_023070"/>
<proteinExistence type="predicted"/>
<comment type="caution">
    <text evidence="1">The sequence shown here is derived from an EMBL/GenBank/DDBJ whole genome shotgun (WGS) entry which is preliminary data.</text>
</comment>
<reference evidence="1 2" key="1">
    <citation type="submission" date="2015-10" db="EMBL/GenBank/DDBJ databases">
        <title>Genome analyses suggest a sexual origin of heterokaryosis in a supposedly ancient asexual fungus.</title>
        <authorList>
            <person name="Ropars J."/>
            <person name="Sedzielewska K."/>
            <person name="Noel J."/>
            <person name="Charron P."/>
            <person name="Farinelli L."/>
            <person name="Marton T."/>
            <person name="Kruger M."/>
            <person name="Pelin A."/>
            <person name="Brachmann A."/>
            <person name="Corradi N."/>
        </authorList>
    </citation>
    <scope>NUCLEOTIDE SEQUENCE [LARGE SCALE GENOMIC DNA]</scope>
    <source>
        <strain evidence="1 2">A4</strain>
    </source>
</reference>
<dbReference type="Proteomes" id="UP000234323">
    <property type="component" value="Unassembled WGS sequence"/>
</dbReference>
<accession>A0A2I1HF80</accession>
<organism evidence="1 2">
    <name type="scientific">Rhizophagus irregularis</name>
    <dbReference type="NCBI Taxonomy" id="588596"/>
    <lineage>
        <taxon>Eukaryota</taxon>
        <taxon>Fungi</taxon>
        <taxon>Fungi incertae sedis</taxon>
        <taxon>Mucoromycota</taxon>
        <taxon>Glomeromycotina</taxon>
        <taxon>Glomeromycetes</taxon>
        <taxon>Glomerales</taxon>
        <taxon>Glomeraceae</taxon>
        <taxon>Rhizophagus</taxon>
    </lineage>
</organism>
<keyword evidence="2" id="KW-1185">Reference proteome</keyword>
<dbReference type="VEuPathDB" id="FungiDB:FUN_010712"/>
<dbReference type="AlphaFoldDB" id="A0A2I1HF80"/>
<protein>
    <submittedName>
        <fullName evidence="1">Uncharacterized protein</fullName>
    </submittedName>
</protein>
<evidence type="ECO:0000313" key="1">
    <source>
        <dbReference type="EMBL" id="PKY57528.1"/>
    </source>
</evidence>
<evidence type="ECO:0000313" key="2">
    <source>
        <dbReference type="Proteomes" id="UP000234323"/>
    </source>
</evidence>
<sequence>MVLTPCPGCFLHGLEDNEGPLALKSVGGKLLHRSCLSILPSYRCLKLLLGFSEIFIPEQFVVTDNFLSGQSDDSPTHIPLDPIQNPPPAFALTSGTQFHIVRTVYDGNLSTSHLICAWVQTLDDYILESGVFSCPMVSPYKDVAELTFIIYVLNSLPPDSAVNFSSLLQLSSSYQNWTNASSVKRVKLKNNFLWSCIFELIRSKHISCGFFEIIKDAPISSFLAHAQDLIKETSQVTPSRLVPLMDEIFPSSLKTMGLFMGFDELLTHDPMVYWRSITDIKNFFSLLGLSRFSMMQTSFHAVDWALSFDTFQQSIYSQLLVSNASTFSQFRLKLWFDELPVMYRLCQRFPDLYANDSLCPNCGIFMETLEHLFICSPSSLDASDSNSEPLQHKDITVELIQQFLVKLATKISYSPNCKRTYEELLSALRSLDSIGLPSLLSDSGDSSFSASWFLRGFIPRDLPTFLMRYSGLKYRFVSSIYYFSNLFETPT</sequence>
<dbReference type="EMBL" id="LLXI01002589">
    <property type="protein sequence ID" value="PKY57528.1"/>
    <property type="molecule type" value="Genomic_DNA"/>
</dbReference>
<name>A0A2I1HF80_9GLOM</name>